<dbReference type="EMBL" id="JAEPRC010000214">
    <property type="protein sequence ID" value="KAG2203854.1"/>
    <property type="molecule type" value="Genomic_DNA"/>
</dbReference>
<proteinExistence type="predicted"/>
<gene>
    <name evidence="1" type="ORF">INT46_011619</name>
</gene>
<reference evidence="1" key="1">
    <citation type="submission" date="2020-12" db="EMBL/GenBank/DDBJ databases">
        <title>Metabolic potential, ecology and presence of endohyphal bacteria is reflected in genomic diversity of Mucoromycotina.</title>
        <authorList>
            <person name="Muszewska A."/>
            <person name="Okrasinska A."/>
            <person name="Steczkiewicz K."/>
            <person name="Drgas O."/>
            <person name="Orlowska M."/>
            <person name="Perlinska-Lenart U."/>
            <person name="Aleksandrzak-Piekarczyk T."/>
            <person name="Szatraj K."/>
            <person name="Zielenkiewicz U."/>
            <person name="Pilsyk S."/>
            <person name="Malc E."/>
            <person name="Mieczkowski P."/>
            <person name="Kruszewska J.S."/>
            <person name="Biernat P."/>
            <person name="Pawlowska J."/>
        </authorList>
    </citation>
    <scope>NUCLEOTIDE SEQUENCE</scope>
    <source>
        <strain evidence="1">CBS 226.32</strain>
    </source>
</reference>
<protein>
    <submittedName>
        <fullName evidence="1">Uncharacterized protein</fullName>
    </submittedName>
</protein>
<organism evidence="1 2">
    <name type="scientific">Mucor plumbeus</name>
    <dbReference type="NCBI Taxonomy" id="97098"/>
    <lineage>
        <taxon>Eukaryota</taxon>
        <taxon>Fungi</taxon>
        <taxon>Fungi incertae sedis</taxon>
        <taxon>Mucoromycota</taxon>
        <taxon>Mucoromycotina</taxon>
        <taxon>Mucoromycetes</taxon>
        <taxon>Mucorales</taxon>
        <taxon>Mucorineae</taxon>
        <taxon>Mucoraceae</taxon>
        <taxon>Mucor</taxon>
    </lineage>
</organism>
<dbReference type="AlphaFoldDB" id="A0A8H7R3M0"/>
<keyword evidence="2" id="KW-1185">Reference proteome</keyword>
<comment type="caution">
    <text evidence="1">The sequence shown here is derived from an EMBL/GenBank/DDBJ whole genome shotgun (WGS) entry which is preliminary data.</text>
</comment>
<dbReference type="Proteomes" id="UP000650833">
    <property type="component" value="Unassembled WGS sequence"/>
</dbReference>
<evidence type="ECO:0000313" key="2">
    <source>
        <dbReference type="Proteomes" id="UP000650833"/>
    </source>
</evidence>
<name>A0A8H7R3M0_9FUNG</name>
<dbReference type="OrthoDB" id="2278238at2759"/>
<accession>A0A8H7R3M0</accession>
<evidence type="ECO:0000313" key="1">
    <source>
        <dbReference type="EMBL" id="KAG2203854.1"/>
    </source>
</evidence>
<sequence length="165" mass="18203">MSCHSCGGCFTGTGCSTAKLSKKEALNDSARFQSLLDLAMAQQQSMEQHKEHDHVIPTIMSELSKNVYASQTVLFKAFDELGLVQFLSLATQLYTTNILGVHIAWAAEYCKGDVEELLRILSNGTKEKKTLLLQYCDDQAEMHEMFGQLTTGSVGRVSNNNSMKA</sequence>